<comment type="similarity">
    <text evidence="3">Belongs to the HARBI1 family.</text>
</comment>
<proteinExistence type="inferred from homology"/>
<accession>A0ABM5JFV0</accession>
<comment type="cofactor">
    <cofactor evidence="1">
        <name>a divalent metal cation</name>
        <dbReference type="ChEBI" id="CHEBI:60240"/>
    </cofactor>
</comment>
<evidence type="ECO:0000256" key="3">
    <source>
        <dbReference type="ARBA" id="ARBA00006958"/>
    </source>
</evidence>
<keyword evidence="5" id="KW-0479">Metal-binding</keyword>
<feature type="signal peptide" evidence="8">
    <location>
        <begin position="1"/>
        <end position="21"/>
    </location>
</feature>
<keyword evidence="7" id="KW-0539">Nucleus</keyword>
<dbReference type="InterPro" id="IPR045249">
    <property type="entry name" value="HARBI1-like"/>
</dbReference>
<dbReference type="Proteomes" id="UP001652680">
    <property type="component" value="Unassembled WGS sequence"/>
</dbReference>
<protein>
    <recommendedName>
        <fullName evidence="9">DDE Tnp4 domain-containing protein</fullName>
    </recommendedName>
</protein>
<evidence type="ECO:0000259" key="9">
    <source>
        <dbReference type="Pfam" id="PF13359"/>
    </source>
</evidence>
<dbReference type="GeneID" id="123038103"/>
<reference evidence="10" key="2">
    <citation type="submission" date="2025-05" db="UniProtKB">
        <authorList>
            <consortium name="EnsemblMetazoa"/>
        </authorList>
    </citation>
    <scope>IDENTIFICATION</scope>
</reference>
<dbReference type="PANTHER" id="PTHR22930:SF269">
    <property type="entry name" value="NUCLEASE HARBI1-LIKE PROTEIN"/>
    <property type="match status" value="1"/>
</dbReference>
<organism evidence="10 11">
    <name type="scientific">Drosophila rhopaloa</name>
    <name type="common">Fruit fly</name>
    <dbReference type="NCBI Taxonomy" id="1041015"/>
    <lineage>
        <taxon>Eukaryota</taxon>
        <taxon>Metazoa</taxon>
        <taxon>Ecdysozoa</taxon>
        <taxon>Arthropoda</taxon>
        <taxon>Hexapoda</taxon>
        <taxon>Insecta</taxon>
        <taxon>Pterygota</taxon>
        <taxon>Neoptera</taxon>
        <taxon>Endopterygota</taxon>
        <taxon>Diptera</taxon>
        <taxon>Brachycera</taxon>
        <taxon>Muscomorpha</taxon>
        <taxon>Ephydroidea</taxon>
        <taxon>Drosophilidae</taxon>
        <taxon>Drosophila</taxon>
        <taxon>Sophophora</taxon>
    </lineage>
</organism>
<evidence type="ECO:0000256" key="8">
    <source>
        <dbReference type="SAM" id="SignalP"/>
    </source>
</evidence>
<keyword evidence="11" id="KW-1185">Reference proteome</keyword>
<dbReference type="InterPro" id="IPR027806">
    <property type="entry name" value="HARBI1_dom"/>
</dbReference>
<dbReference type="Pfam" id="PF13359">
    <property type="entry name" value="DDE_Tnp_4"/>
    <property type="match status" value="1"/>
</dbReference>
<feature type="chain" id="PRO_5046966633" description="DDE Tnp4 domain-containing protein" evidence="8">
    <location>
        <begin position="22"/>
        <end position="396"/>
    </location>
</feature>
<reference evidence="11" key="1">
    <citation type="journal article" date="2021" name="Elife">
        <title>Highly contiguous assemblies of 101 drosophilid genomes.</title>
        <authorList>
            <person name="Kim B.Y."/>
            <person name="Wang J.R."/>
            <person name="Miller D.E."/>
            <person name="Barmina O."/>
            <person name="Delaney E."/>
            <person name="Thompson A."/>
            <person name="Comeault A.A."/>
            <person name="Peede D."/>
            <person name="D'Agostino E.R."/>
            <person name="Pelaez J."/>
            <person name="Aguilar J.M."/>
            <person name="Haji D."/>
            <person name="Matsunaga T."/>
            <person name="Armstrong E.E."/>
            <person name="Zych M."/>
            <person name="Ogawa Y."/>
            <person name="Stamenkovic-Radak M."/>
            <person name="Jelic M."/>
            <person name="Veselinovic M.S."/>
            <person name="Tanaskovic M."/>
            <person name="Eric P."/>
            <person name="Gao J.J."/>
            <person name="Katoh T.K."/>
            <person name="Toda M.J."/>
            <person name="Watabe H."/>
            <person name="Watada M."/>
            <person name="Davis J.S."/>
            <person name="Moyle L.C."/>
            <person name="Manoli G."/>
            <person name="Bertolini E."/>
            <person name="Kostal V."/>
            <person name="Hawley R.S."/>
            <person name="Takahashi A."/>
            <person name="Jones C.D."/>
            <person name="Price D.K."/>
            <person name="Whiteman N."/>
            <person name="Kopp A."/>
            <person name="Matute D.R."/>
            <person name="Petrov D.A."/>
        </authorList>
    </citation>
    <scope>NUCLEOTIDE SEQUENCE [LARGE SCALE GENOMIC DNA]</scope>
</reference>
<evidence type="ECO:0000313" key="11">
    <source>
        <dbReference type="Proteomes" id="UP001652680"/>
    </source>
</evidence>
<keyword evidence="8" id="KW-0732">Signal</keyword>
<evidence type="ECO:0000256" key="5">
    <source>
        <dbReference type="ARBA" id="ARBA00022723"/>
    </source>
</evidence>
<sequence>MSSSKNTSLILVVSMAACIVALEEEDKRQRPKYWVSPYLQERALKGRYASDTPSMFFENFHMPQKSFNTLFGMVEQYLIPKRNTRPDAIPIKAKLAIVLEFLASGDLQRHIGSTYRISKQHFGVILLQVSIAIWTALRDEFPKWTTGNMLMWVKDFEDEWNFPNCIGAVDGKHVAIKGPPNSGSLFYNYKGFHSIVLMAICNAHYRFTYIDVGAFGSEGDMNAFSHSDLGKQLLLDQLPFPEDNVINGHRTPYYIVGDDAFPLHKRIMKPYSGKDLHREERIFNYRLSRARRCIENAFGILSARWMAVQRTLLSNPCKAQKIIVACCALHNFLMRESPATYSMQEIPSTVLTDLRPCRRGRPQDFSKEVRNNLKEYLNGSAGSVPWQDESAGVQRN</sequence>
<evidence type="ECO:0000256" key="2">
    <source>
        <dbReference type="ARBA" id="ARBA00004123"/>
    </source>
</evidence>
<dbReference type="PROSITE" id="PS51257">
    <property type="entry name" value="PROKAR_LIPOPROTEIN"/>
    <property type="match status" value="1"/>
</dbReference>
<evidence type="ECO:0000313" key="10">
    <source>
        <dbReference type="EnsemblMetazoa" id="XP_044317701.1"/>
    </source>
</evidence>
<keyword evidence="6" id="KW-0378">Hydrolase</keyword>
<feature type="domain" description="DDE Tnp4" evidence="9">
    <location>
        <begin position="169"/>
        <end position="331"/>
    </location>
</feature>
<dbReference type="RefSeq" id="XP_044317701.1">
    <property type="nucleotide sequence ID" value="XM_044461766.1"/>
</dbReference>
<dbReference type="PANTHER" id="PTHR22930">
    <property type="match status" value="1"/>
</dbReference>
<keyword evidence="4" id="KW-0540">Nuclease</keyword>
<evidence type="ECO:0000256" key="7">
    <source>
        <dbReference type="ARBA" id="ARBA00023242"/>
    </source>
</evidence>
<name>A0ABM5JFV0_DRORH</name>
<comment type="subcellular location">
    <subcellularLocation>
        <location evidence="2">Nucleus</location>
    </subcellularLocation>
</comment>
<evidence type="ECO:0000256" key="1">
    <source>
        <dbReference type="ARBA" id="ARBA00001968"/>
    </source>
</evidence>
<evidence type="ECO:0000256" key="4">
    <source>
        <dbReference type="ARBA" id="ARBA00022722"/>
    </source>
</evidence>
<dbReference type="EnsemblMetazoa" id="XM_044461766.1">
    <property type="protein sequence ID" value="XP_044317701.1"/>
    <property type="gene ID" value="LOC123038103"/>
</dbReference>
<evidence type="ECO:0000256" key="6">
    <source>
        <dbReference type="ARBA" id="ARBA00022801"/>
    </source>
</evidence>